<feature type="compositionally biased region" description="Basic and acidic residues" evidence="1">
    <location>
        <begin position="607"/>
        <end position="616"/>
    </location>
</feature>
<feature type="region of interest" description="Disordered" evidence="1">
    <location>
        <begin position="592"/>
        <end position="699"/>
    </location>
</feature>
<feature type="compositionally biased region" description="Acidic residues" evidence="1">
    <location>
        <begin position="597"/>
        <end position="606"/>
    </location>
</feature>
<feature type="compositionally biased region" description="Low complexity" evidence="1">
    <location>
        <begin position="518"/>
        <end position="528"/>
    </location>
</feature>
<gene>
    <name evidence="2" type="ORF">G210_4346</name>
</gene>
<sequence length="875" mass="100323">MSEYKTPPSSTSKSPPSMQDLDPHLYQLFHKFKTLIIHNSKEIEVQVPKSRLREVLLKVLCHCHFPLSSHSVHTGRENYPCHKRVSIVKGSVEKCTAGIKVYPSSSDTNLSVILIDWDHNHEIDSDDIIKQRVFIKNCILANCSKEECYKELVEIFGEPENYSWFENNFKMLHQACLRFLKLQVEWDRDPYESGMRILKYSMLNEKDREVHAQLPPQFDDGFYKQYWDNDRRWNLMFGPHKLTGLKKFHILYHGILSKNTLRGDTSVVKYNLPEIYLYVIISSTNVGAVFLTNDNTIAAGMTCLKMLNEATGNSIESVTITGNIQLIKAIETLKPKYDVKLSLVSVINHIKYLVRAENNTKQQNEYLYHSLENYVKALKSKSSSANDLLDIISKQYPNLSSQFRFLKSISPHVETTLTWNLISMNFIKSTAFRDGQTLDAAIFWLLMLFEKADDSSYQSSISVSKTVKGLSDFDFFALAVGLYLGREKGEINDSVIEKSKSIEKDEQPKPVREMLALNINGKSNGTNKKTNDDSSAKKESSFGNLVMNGIKNYFTNESKNGATEESDKLDNQLTREELLQKYKVNKPSSNIEVTEFSLDDENDESDKEVINGKSEPENENENENENYSDDDSSREGKDYDPDLESDEPDDDKFAIQYSVDPEEVINLQPSPTSRLFVRSDSSDAESEIDVKREFGSDSGDEVTVLKEVTLPRRSRLRSSTQFSLSGLESDFESDTGSDLNVTKKVHRRSRSVIESESDNQDDMVTNDDNTFDDTNVDPEPEPDSEPDADVDMEPDQDESEYEQQTGDITVREFFYDLHQLRKKMKKMIKWKSKNLDPNAIVPKKIVKSVRNFNKTFQPDLDQFLRDSQKKQSLKK</sequence>
<protein>
    <submittedName>
        <fullName evidence="2">Uncharacterized protein</fullName>
    </submittedName>
</protein>
<organism evidence="2 3">
    <name type="scientific">Candida maltosa (strain Xu316)</name>
    <name type="common">Yeast</name>
    <dbReference type="NCBI Taxonomy" id="1245528"/>
    <lineage>
        <taxon>Eukaryota</taxon>
        <taxon>Fungi</taxon>
        <taxon>Dikarya</taxon>
        <taxon>Ascomycota</taxon>
        <taxon>Saccharomycotina</taxon>
        <taxon>Pichiomycetes</taxon>
        <taxon>Debaryomycetaceae</taxon>
        <taxon>Candida/Lodderomyces clade</taxon>
        <taxon>Candida</taxon>
    </lineage>
</organism>
<dbReference type="HOGENOM" id="CLU_328443_0_0_1"/>
<proteinExistence type="predicted"/>
<feature type="compositionally biased region" description="Basic and acidic residues" evidence="1">
    <location>
        <begin position="529"/>
        <end position="540"/>
    </location>
</feature>
<name>M3IGS1_CANMX</name>
<keyword evidence="3" id="KW-1185">Reference proteome</keyword>
<dbReference type="AlphaFoldDB" id="M3IGS1"/>
<feature type="compositionally biased region" description="Acidic residues" evidence="1">
    <location>
        <begin position="755"/>
        <end position="801"/>
    </location>
</feature>
<feature type="region of interest" description="Disordered" evidence="1">
    <location>
        <begin position="518"/>
        <end position="542"/>
    </location>
</feature>
<evidence type="ECO:0000313" key="2">
    <source>
        <dbReference type="EMBL" id="EMG45466.1"/>
    </source>
</evidence>
<evidence type="ECO:0000256" key="1">
    <source>
        <dbReference type="SAM" id="MobiDB-lite"/>
    </source>
</evidence>
<feature type="compositionally biased region" description="Acidic residues" evidence="1">
    <location>
        <begin position="617"/>
        <end position="630"/>
    </location>
</feature>
<feature type="compositionally biased region" description="Acidic residues" evidence="1">
    <location>
        <begin position="641"/>
        <end position="650"/>
    </location>
</feature>
<dbReference type="Proteomes" id="UP000011777">
    <property type="component" value="Unassembled WGS sequence"/>
</dbReference>
<feature type="region of interest" description="Disordered" evidence="1">
    <location>
        <begin position="715"/>
        <end position="805"/>
    </location>
</feature>
<comment type="caution">
    <text evidence="2">The sequence shown here is derived from an EMBL/GenBank/DDBJ whole genome shotgun (WGS) entry which is preliminary data.</text>
</comment>
<dbReference type="EMBL" id="AOGT01002458">
    <property type="protein sequence ID" value="EMG45466.1"/>
    <property type="molecule type" value="Genomic_DNA"/>
</dbReference>
<reference evidence="2 3" key="1">
    <citation type="submission" date="2013-02" db="EMBL/GenBank/DDBJ databases">
        <title>Genome sequence of Candida maltosa Xu316, a potential industrial strain for xylitol and ethanol production.</title>
        <authorList>
            <person name="Yu J."/>
            <person name="Wang Q."/>
            <person name="Geng X."/>
            <person name="Bao W."/>
            <person name="He P."/>
            <person name="Cai J."/>
        </authorList>
    </citation>
    <scope>NUCLEOTIDE SEQUENCE [LARGE SCALE GENOMIC DNA]</scope>
    <source>
        <strain evidence="3">Xu316</strain>
    </source>
</reference>
<evidence type="ECO:0000313" key="3">
    <source>
        <dbReference type="Proteomes" id="UP000011777"/>
    </source>
</evidence>
<accession>M3IGS1</accession>
<feature type="compositionally biased region" description="Basic and acidic residues" evidence="1">
    <location>
        <begin position="631"/>
        <end position="640"/>
    </location>
</feature>